<dbReference type="FunFam" id="1.20.1050.10:FF:000006">
    <property type="entry name" value="Elongation factor 1 gamma"/>
    <property type="match status" value="1"/>
</dbReference>
<keyword evidence="2 4" id="KW-0251">Elongation factor</keyword>
<dbReference type="InterPro" id="IPR010987">
    <property type="entry name" value="Glutathione-S-Trfase_C-like"/>
</dbReference>
<feature type="domain" description="GST N-terminal" evidence="7">
    <location>
        <begin position="2"/>
        <end position="82"/>
    </location>
</feature>
<evidence type="ECO:0000313" key="9">
    <source>
        <dbReference type="EMBL" id="CAF9912900.1"/>
    </source>
</evidence>
<accession>A0A8H3EWE8</accession>
<dbReference type="SUPFAM" id="SSF52833">
    <property type="entry name" value="Thioredoxin-like"/>
    <property type="match status" value="1"/>
</dbReference>
<evidence type="ECO:0000259" key="8">
    <source>
        <dbReference type="PROSITE" id="PS50405"/>
    </source>
</evidence>
<dbReference type="GO" id="GO:0005737">
    <property type="term" value="C:cytoplasm"/>
    <property type="evidence" value="ECO:0007669"/>
    <property type="project" value="TreeGrafter"/>
</dbReference>
<organism evidence="9 10">
    <name type="scientific">Gomphillus americanus</name>
    <dbReference type="NCBI Taxonomy" id="1940652"/>
    <lineage>
        <taxon>Eukaryota</taxon>
        <taxon>Fungi</taxon>
        <taxon>Dikarya</taxon>
        <taxon>Ascomycota</taxon>
        <taxon>Pezizomycotina</taxon>
        <taxon>Lecanoromycetes</taxon>
        <taxon>OSLEUM clade</taxon>
        <taxon>Ostropomycetidae</taxon>
        <taxon>Ostropales</taxon>
        <taxon>Graphidaceae</taxon>
        <taxon>Gomphilloideae</taxon>
        <taxon>Gomphillus</taxon>
    </lineage>
</organism>
<reference evidence="9" key="1">
    <citation type="submission" date="2021-03" db="EMBL/GenBank/DDBJ databases">
        <authorList>
            <person name="Tagirdzhanova G."/>
        </authorList>
    </citation>
    <scope>NUCLEOTIDE SEQUENCE</scope>
</reference>
<dbReference type="SMART" id="SM01183">
    <property type="entry name" value="EF1G"/>
    <property type="match status" value="1"/>
</dbReference>
<dbReference type="EMBL" id="CAJPDQ010000007">
    <property type="protein sequence ID" value="CAF9912900.1"/>
    <property type="molecule type" value="Genomic_DNA"/>
</dbReference>
<evidence type="ECO:0000259" key="7">
    <source>
        <dbReference type="PROSITE" id="PS50404"/>
    </source>
</evidence>
<keyword evidence="3 4" id="KW-0648">Protein biosynthesis</keyword>
<dbReference type="PROSITE" id="PS50405">
    <property type="entry name" value="GST_CTER"/>
    <property type="match status" value="1"/>
</dbReference>
<dbReference type="CDD" id="cd03181">
    <property type="entry name" value="GST_C_EF1Bgamma_like"/>
    <property type="match status" value="1"/>
</dbReference>
<evidence type="ECO:0000256" key="4">
    <source>
        <dbReference type="PROSITE-ProRule" id="PRU00519"/>
    </source>
</evidence>
<evidence type="ECO:0000259" key="6">
    <source>
        <dbReference type="PROSITE" id="PS50040"/>
    </source>
</evidence>
<dbReference type="Proteomes" id="UP000664169">
    <property type="component" value="Unassembled WGS sequence"/>
</dbReference>
<evidence type="ECO:0000256" key="3">
    <source>
        <dbReference type="ARBA" id="ARBA00022917"/>
    </source>
</evidence>
<feature type="domain" description="GST C-terminal" evidence="8">
    <location>
        <begin position="87"/>
        <end position="212"/>
    </location>
</feature>
<dbReference type="InterPro" id="IPR036282">
    <property type="entry name" value="Glutathione-S-Trfase_C_sf"/>
</dbReference>
<dbReference type="SUPFAM" id="SSF47616">
    <property type="entry name" value="GST C-terminal domain-like"/>
    <property type="match status" value="1"/>
</dbReference>
<dbReference type="PROSITE" id="PS50040">
    <property type="entry name" value="EF1G_C"/>
    <property type="match status" value="1"/>
</dbReference>
<dbReference type="SFLD" id="SFLDS00019">
    <property type="entry name" value="Glutathione_Transferase_(cytos"/>
    <property type="match status" value="1"/>
</dbReference>
<dbReference type="PANTHER" id="PTHR43986">
    <property type="entry name" value="ELONGATION FACTOR 1-GAMMA"/>
    <property type="match status" value="1"/>
</dbReference>
<dbReference type="InterPro" id="IPR040079">
    <property type="entry name" value="Glutathione_S-Trfase"/>
</dbReference>
<dbReference type="Pfam" id="PF00043">
    <property type="entry name" value="GST_C"/>
    <property type="match status" value="1"/>
</dbReference>
<dbReference type="Pfam" id="PF00647">
    <property type="entry name" value="EF1G"/>
    <property type="match status" value="1"/>
</dbReference>
<name>A0A8H3EWE8_9LECA</name>
<evidence type="ECO:0008006" key="11">
    <source>
        <dbReference type="Google" id="ProtNLM"/>
    </source>
</evidence>
<evidence type="ECO:0000256" key="5">
    <source>
        <dbReference type="SAM" id="MobiDB-lite"/>
    </source>
</evidence>
<dbReference type="AlphaFoldDB" id="A0A8H3EWE8"/>
<dbReference type="Gene3D" id="1.20.1050.10">
    <property type="match status" value="1"/>
</dbReference>
<feature type="compositionally biased region" description="Low complexity" evidence="5">
    <location>
        <begin position="227"/>
        <end position="236"/>
    </location>
</feature>
<dbReference type="GO" id="GO:0003746">
    <property type="term" value="F:translation elongation factor activity"/>
    <property type="evidence" value="ECO:0007669"/>
    <property type="project" value="UniProtKB-UniRule"/>
</dbReference>
<comment type="similarity">
    <text evidence="1">Belongs to the GST superfamily.</text>
</comment>
<dbReference type="SUPFAM" id="SSF89942">
    <property type="entry name" value="eEF1-gamma domain"/>
    <property type="match status" value="1"/>
</dbReference>
<dbReference type="PANTHER" id="PTHR43986:SF1">
    <property type="entry name" value="ELONGATION FACTOR 1-GAMMA"/>
    <property type="match status" value="1"/>
</dbReference>
<dbReference type="OrthoDB" id="249703at2759"/>
<dbReference type="InterPro" id="IPR036249">
    <property type="entry name" value="Thioredoxin-like_sf"/>
</dbReference>
<dbReference type="Gene3D" id="3.30.70.1010">
    <property type="entry name" value="Translation elongation factor EF1B, gamma chain, conserved domain"/>
    <property type="match status" value="1"/>
</dbReference>
<sequence>MSFGKLYTFNANTRSTAIRAVAKANKLDIEVIEHERDTEWPAEYVKINPLGKVPSFEGADGYNLTEAIAIAVYFTSQNEKTTLLGKTKQDYASILRWMSFFNAEVLPAAAGYFSPIIGRGQFNKKAGEDHLAYTYKLFDVVENHLLINTFLVGERLTLADLFAAGIAQRCFEYILDAKWREANPNTTRWFNTITNQPIYSEVAPKFEFVQEIIKNAPPAAPKKEKAPAAAVAAPKAAPKPKAKEVDEEEDEEPQAPKSKHPLEALGKPTLILDDWKRKYSNEDTRTVALPWFWENLKTDEYSLWTVDYKYNDELTQTFMTANLIGGFFNRLEASRKYLFGAVSVYGVSNDSVVKGAFLVRGQEALPAFDVAPDYESYEFTKLDPTKASDKEFVESMWSWDKPIEVKGKTYEWADGKVFK</sequence>
<dbReference type="InterPro" id="IPR036433">
    <property type="entry name" value="EF1B_G_C_sf"/>
</dbReference>
<feature type="region of interest" description="Disordered" evidence="5">
    <location>
        <begin position="219"/>
        <end position="261"/>
    </location>
</feature>
<dbReference type="GO" id="GO:0005634">
    <property type="term" value="C:nucleus"/>
    <property type="evidence" value="ECO:0007669"/>
    <property type="project" value="TreeGrafter"/>
</dbReference>
<dbReference type="CDD" id="cd03044">
    <property type="entry name" value="GST_N_EF1Bgamma"/>
    <property type="match status" value="1"/>
</dbReference>
<dbReference type="InterPro" id="IPR050802">
    <property type="entry name" value="EF-GSTs"/>
</dbReference>
<gene>
    <name evidence="9" type="ORF">GOMPHAMPRED_007805</name>
</gene>
<dbReference type="Pfam" id="PF02798">
    <property type="entry name" value="GST_N"/>
    <property type="match status" value="1"/>
</dbReference>
<dbReference type="SFLD" id="SFLDG00358">
    <property type="entry name" value="Main_(cytGST)"/>
    <property type="match status" value="1"/>
</dbReference>
<dbReference type="Gene3D" id="3.40.30.10">
    <property type="entry name" value="Glutaredoxin"/>
    <property type="match status" value="1"/>
</dbReference>
<keyword evidence="10" id="KW-1185">Reference proteome</keyword>
<evidence type="ECO:0000256" key="2">
    <source>
        <dbReference type="ARBA" id="ARBA00022768"/>
    </source>
</evidence>
<dbReference type="FunFam" id="3.40.30.10:FF:000142">
    <property type="entry name" value="Elongation factor 1 gamma"/>
    <property type="match status" value="1"/>
</dbReference>
<dbReference type="FunFam" id="3.30.70.1010:FF:000001">
    <property type="entry name" value="Elongation factor 1-gamma 1"/>
    <property type="match status" value="1"/>
</dbReference>
<evidence type="ECO:0000256" key="1">
    <source>
        <dbReference type="ARBA" id="ARBA00007409"/>
    </source>
</evidence>
<dbReference type="InterPro" id="IPR001662">
    <property type="entry name" value="EF1B_G_C"/>
</dbReference>
<dbReference type="InterPro" id="IPR004045">
    <property type="entry name" value="Glutathione_S-Trfase_N"/>
</dbReference>
<dbReference type="InterPro" id="IPR004046">
    <property type="entry name" value="GST_C"/>
</dbReference>
<feature type="domain" description="EF-1-gamma C-terminal" evidence="6">
    <location>
        <begin position="258"/>
        <end position="419"/>
    </location>
</feature>
<proteinExistence type="inferred from homology"/>
<comment type="caution">
    <text evidence="9">The sequence shown here is derived from an EMBL/GenBank/DDBJ whole genome shotgun (WGS) entry which is preliminary data.</text>
</comment>
<evidence type="ECO:0000313" key="10">
    <source>
        <dbReference type="Proteomes" id="UP000664169"/>
    </source>
</evidence>
<dbReference type="PROSITE" id="PS50404">
    <property type="entry name" value="GST_NTER"/>
    <property type="match status" value="1"/>
</dbReference>
<protein>
    <recommendedName>
        <fullName evidence="11">Elongation factor 1-gamma</fullName>
    </recommendedName>
</protein>